<dbReference type="RefSeq" id="WP_030448977.1">
    <property type="nucleotide sequence ID" value="NZ_AP023354.1"/>
</dbReference>
<keyword evidence="3" id="KW-1185">Reference proteome</keyword>
<dbReference type="KEGG" id="aser:Asera_33180"/>
<dbReference type="EMBL" id="AP023354">
    <property type="protein sequence ID" value="BCJ29210.1"/>
    <property type="molecule type" value="Genomic_DNA"/>
</dbReference>
<reference evidence="2" key="1">
    <citation type="submission" date="2020-08" db="EMBL/GenBank/DDBJ databases">
        <title>Whole genome shotgun sequence of Actinocatenispora sera NBRC 101916.</title>
        <authorList>
            <person name="Komaki H."/>
            <person name="Tamura T."/>
        </authorList>
    </citation>
    <scope>NUCLEOTIDE SEQUENCE</scope>
    <source>
        <strain evidence="2">NBRC 101916</strain>
    </source>
</reference>
<gene>
    <name evidence="2" type="ORF">Asera_33180</name>
</gene>
<protein>
    <submittedName>
        <fullName evidence="2">Uncharacterized protein</fullName>
    </submittedName>
</protein>
<evidence type="ECO:0000313" key="3">
    <source>
        <dbReference type="Proteomes" id="UP000680750"/>
    </source>
</evidence>
<keyword evidence="1" id="KW-1133">Transmembrane helix</keyword>
<dbReference type="AlphaFoldDB" id="A0A810L110"/>
<sequence length="72" mass="8233">MAWAIGGGRAAGAIAELVRLIVRLAIWHLAFRFLGGFLQQYTHVPWLGSVVIIVAAFVLVRLAMRWYRNRRR</sequence>
<proteinExistence type="predicted"/>
<keyword evidence="1" id="KW-0472">Membrane</keyword>
<evidence type="ECO:0000313" key="2">
    <source>
        <dbReference type="EMBL" id="BCJ29210.1"/>
    </source>
</evidence>
<name>A0A810L110_9ACTN</name>
<organism evidence="2 3">
    <name type="scientific">Actinocatenispora sera</name>
    <dbReference type="NCBI Taxonomy" id="390989"/>
    <lineage>
        <taxon>Bacteria</taxon>
        <taxon>Bacillati</taxon>
        <taxon>Actinomycetota</taxon>
        <taxon>Actinomycetes</taxon>
        <taxon>Micromonosporales</taxon>
        <taxon>Micromonosporaceae</taxon>
        <taxon>Actinocatenispora</taxon>
    </lineage>
</organism>
<keyword evidence="1" id="KW-0812">Transmembrane</keyword>
<evidence type="ECO:0000256" key="1">
    <source>
        <dbReference type="SAM" id="Phobius"/>
    </source>
</evidence>
<dbReference type="Proteomes" id="UP000680750">
    <property type="component" value="Chromosome"/>
</dbReference>
<feature type="transmembrane region" description="Helical" evidence="1">
    <location>
        <begin position="44"/>
        <end position="64"/>
    </location>
</feature>
<accession>A0A810L110</accession>